<gene>
    <name evidence="1" type="ORF">SAMN06295900_10399</name>
</gene>
<organism evidence="1 2">
    <name type="scientific">Trinickia caryophylli</name>
    <name type="common">Paraburkholderia caryophylli</name>
    <dbReference type="NCBI Taxonomy" id="28094"/>
    <lineage>
        <taxon>Bacteria</taxon>
        <taxon>Pseudomonadati</taxon>
        <taxon>Pseudomonadota</taxon>
        <taxon>Betaproteobacteria</taxon>
        <taxon>Burkholderiales</taxon>
        <taxon>Burkholderiaceae</taxon>
        <taxon>Trinickia</taxon>
    </lineage>
</organism>
<keyword evidence="2" id="KW-1185">Reference proteome</keyword>
<dbReference type="RefSeq" id="WP_085225713.1">
    <property type="nucleotide sequence ID" value="NZ_BSQD01000003.1"/>
</dbReference>
<dbReference type="EMBL" id="FXAH01000003">
    <property type="protein sequence ID" value="SMF14326.1"/>
    <property type="molecule type" value="Genomic_DNA"/>
</dbReference>
<proteinExistence type="predicted"/>
<dbReference type="STRING" id="28094.SAMN06295900_10399"/>
<accession>A0A1X7DEV0</accession>
<evidence type="ECO:0000313" key="2">
    <source>
        <dbReference type="Proteomes" id="UP000192911"/>
    </source>
</evidence>
<dbReference type="Proteomes" id="UP000192911">
    <property type="component" value="Unassembled WGS sequence"/>
</dbReference>
<reference evidence="2" key="1">
    <citation type="submission" date="2017-04" db="EMBL/GenBank/DDBJ databases">
        <authorList>
            <person name="Varghese N."/>
            <person name="Submissions S."/>
        </authorList>
    </citation>
    <scope>NUCLEOTIDE SEQUENCE [LARGE SCALE GENOMIC DNA]</scope>
    <source>
        <strain evidence="2">Ballard 720</strain>
    </source>
</reference>
<name>A0A1X7DEV0_TRICW</name>
<sequence length="60" mass="6750">MLRAINFSNDEIISHDMKYCCAAQYPVGTGTHRREAREGTGLPLFYANWRAGAALQFEPC</sequence>
<protein>
    <submittedName>
        <fullName evidence="1">Uncharacterized protein</fullName>
    </submittedName>
</protein>
<evidence type="ECO:0000313" key="1">
    <source>
        <dbReference type="EMBL" id="SMF14326.1"/>
    </source>
</evidence>
<dbReference type="GeneID" id="95548688"/>
<dbReference type="AlphaFoldDB" id="A0A1X7DEV0"/>